<dbReference type="InterPro" id="IPR051797">
    <property type="entry name" value="TrmB-like"/>
</dbReference>
<proteinExistence type="predicted"/>
<dbReference type="InterPro" id="IPR016032">
    <property type="entry name" value="Sig_transdc_resp-reg_C-effctor"/>
</dbReference>
<dbReference type="Proteomes" id="UP000483004">
    <property type="component" value="Unassembled WGS sequence"/>
</dbReference>
<dbReference type="EMBL" id="WBMR01000081">
    <property type="protein sequence ID" value="KAB2376089.1"/>
    <property type="molecule type" value="Genomic_DNA"/>
</dbReference>
<keyword evidence="3" id="KW-1185">Reference proteome</keyword>
<dbReference type="Pfam" id="PF01978">
    <property type="entry name" value="TrmB"/>
    <property type="match status" value="1"/>
</dbReference>
<sequence length="411" mass="44401">MSQKERSRGAVWKGTFAGPLFRGSKTPSITWEYSGRPGLVRLSLLSGATKTWVPGQGSAGRTSRPGVFSHMLDMLGLEEADNIVYGHIVHRFDCTAEQIAKALGLPSRQVGDSIARLIRAGLVCTEQVGKLRPTSNGPMVAADRLRAQVDAEYARKRSSITALYGELAGLLERHPVLGSVGLAPTVDRIGDPEAARLQVTELLGAARREVARITPAGGPGAPGRTHLDHEQAELAALRRGVRLRLVYPSGFFTDDRLRDTVRPRLNEGGQVRMLPEPPVDLLLLDRQAVVLTEGGTGPSGHATLIVRGRGLVEALDALFQACWSQASGVDHLLDGDQEHPDGDPLRLAATDRAMLTMLGEGAKDELVARRLGISVRTVRRRVSELLRMMDATSRFQGGVLAERRGWIGHGT</sequence>
<dbReference type="PANTHER" id="PTHR34293:SF1">
    <property type="entry name" value="HTH-TYPE TRANSCRIPTIONAL REGULATOR TRMBL2"/>
    <property type="match status" value="1"/>
</dbReference>
<evidence type="ECO:0000259" key="1">
    <source>
        <dbReference type="PROSITE" id="PS50043"/>
    </source>
</evidence>
<dbReference type="PROSITE" id="PS50043">
    <property type="entry name" value="HTH_LUXR_2"/>
    <property type="match status" value="1"/>
</dbReference>
<dbReference type="OrthoDB" id="5932488at2"/>
<dbReference type="SMART" id="SM00421">
    <property type="entry name" value="HTH_LUXR"/>
    <property type="match status" value="1"/>
</dbReference>
<evidence type="ECO:0000313" key="3">
    <source>
        <dbReference type="Proteomes" id="UP000483004"/>
    </source>
</evidence>
<reference evidence="2 3" key="1">
    <citation type="submission" date="2019-09" db="EMBL/GenBank/DDBJ databases">
        <title>Actinomadura physcomitrii sp. nov., a novel actinomycete isolated from moss [Physcomitrium sphaericum (Ludw) Fuernr].</title>
        <authorList>
            <person name="Liu C."/>
            <person name="Zhuang X."/>
        </authorList>
    </citation>
    <scope>NUCLEOTIDE SEQUENCE [LARGE SCALE GENOMIC DNA]</scope>
    <source>
        <strain evidence="2 3">CYP1-1B</strain>
    </source>
</reference>
<comment type="caution">
    <text evidence="2">The sequence shown here is derived from an EMBL/GenBank/DDBJ whole genome shotgun (WGS) entry which is preliminary data.</text>
</comment>
<dbReference type="InterPro" id="IPR000792">
    <property type="entry name" value="Tscrpt_reg_LuxR_C"/>
</dbReference>
<dbReference type="InterPro" id="IPR002831">
    <property type="entry name" value="Tscrpt_reg_TrmB_N"/>
</dbReference>
<gene>
    <name evidence="2" type="ORF">F9B16_25425</name>
</gene>
<dbReference type="Gene3D" id="1.10.10.10">
    <property type="entry name" value="Winged helix-like DNA-binding domain superfamily/Winged helix DNA-binding domain"/>
    <property type="match status" value="2"/>
</dbReference>
<dbReference type="InterPro" id="IPR036388">
    <property type="entry name" value="WH-like_DNA-bd_sf"/>
</dbReference>
<name>A0A6L3VP84_9ACTN</name>
<dbReference type="GO" id="GO:0006355">
    <property type="term" value="P:regulation of DNA-templated transcription"/>
    <property type="evidence" value="ECO:0007669"/>
    <property type="project" value="InterPro"/>
</dbReference>
<accession>A0A6L3VP84</accession>
<dbReference type="GO" id="GO:0003677">
    <property type="term" value="F:DNA binding"/>
    <property type="evidence" value="ECO:0007669"/>
    <property type="project" value="InterPro"/>
</dbReference>
<dbReference type="InterPro" id="IPR036390">
    <property type="entry name" value="WH_DNA-bd_sf"/>
</dbReference>
<feature type="domain" description="HTH luxR-type" evidence="1">
    <location>
        <begin position="340"/>
        <end position="405"/>
    </location>
</feature>
<dbReference type="SUPFAM" id="SSF46894">
    <property type="entry name" value="C-terminal effector domain of the bipartite response regulators"/>
    <property type="match status" value="1"/>
</dbReference>
<protein>
    <recommendedName>
        <fullName evidence="1">HTH luxR-type domain-containing protein</fullName>
    </recommendedName>
</protein>
<evidence type="ECO:0000313" key="2">
    <source>
        <dbReference type="EMBL" id="KAB2376089.1"/>
    </source>
</evidence>
<dbReference type="AlphaFoldDB" id="A0A6L3VP84"/>
<dbReference type="PANTHER" id="PTHR34293">
    <property type="entry name" value="HTH-TYPE TRANSCRIPTIONAL REGULATOR TRMBL2"/>
    <property type="match status" value="1"/>
</dbReference>
<organism evidence="2 3">
    <name type="scientific">Actinomadura montaniterrae</name>
    <dbReference type="NCBI Taxonomy" id="1803903"/>
    <lineage>
        <taxon>Bacteria</taxon>
        <taxon>Bacillati</taxon>
        <taxon>Actinomycetota</taxon>
        <taxon>Actinomycetes</taxon>
        <taxon>Streptosporangiales</taxon>
        <taxon>Thermomonosporaceae</taxon>
        <taxon>Actinomadura</taxon>
    </lineage>
</organism>
<dbReference type="SUPFAM" id="SSF46785">
    <property type="entry name" value="Winged helix' DNA-binding domain"/>
    <property type="match status" value="1"/>
</dbReference>